<dbReference type="InterPro" id="IPR013785">
    <property type="entry name" value="Aldolase_TIM"/>
</dbReference>
<evidence type="ECO:0000256" key="8">
    <source>
        <dbReference type="ARBA" id="ARBA00023235"/>
    </source>
</evidence>
<name>A0A1M7HTM8_9FIRM</name>
<dbReference type="OrthoDB" id="9786954at2"/>
<evidence type="ECO:0000256" key="5">
    <source>
        <dbReference type="ARBA" id="ARBA00022605"/>
    </source>
</evidence>
<evidence type="ECO:0000313" key="12">
    <source>
        <dbReference type="Proteomes" id="UP000184038"/>
    </source>
</evidence>
<dbReference type="GO" id="GO:0000162">
    <property type="term" value="P:L-tryptophan biosynthetic process"/>
    <property type="evidence" value="ECO:0007669"/>
    <property type="project" value="UniProtKB-UniRule"/>
</dbReference>
<reference evidence="11 12" key="1">
    <citation type="submission" date="2016-11" db="EMBL/GenBank/DDBJ databases">
        <authorList>
            <person name="Jaros S."/>
            <person name="Januszkiewicz K."/>
            <person name="Wedrychowicz H."/>
        </authorList>
    </citation>
    <scope>NUCLEOTIDE SEQUENCE [LARGE SCALE GENOMIC DNA]</scope>
    <source>
        <strain evidence="11 12">DSM 15930</strain>
    </source>
</reference>
<accession>A0A1M7HTM8</accession>
<dbReference type="CDD" id="cd00405">
    <property type="entry name" value="PRAI"/>
    <property type="match status" value="1"/>
</dbReference>
<comment type="catalytic activity">
    <reaction evidence="1 9">
        <text>N-(5-phospho-beta-D-ribosyl)anthranilate = 1-(2-carboxyphenylamino)-1-deoxy-D-ribulose 5-phosphate</text>
        <dbReference type="Rhea" id="RHEA:21540"/>
        <dbReference type="ChEBI" id="CHEBI:18277"/>
        <dbReference type="ChEBI" id="CHEBI:58613"/>
        <dbReference type="EC" id="5.3.1.24"/>
    </reaction>
</comment>
<evidence type="ECO:0000256" key="1">
    <source>
        <dbReference type="ARBA" id="ARBA00001164"/>
    </source>
</evidence>
<dbReference type="GO" id="GO:0004640">
    <property type="term" value="F:phosphoribosylanthranilate isomerase activity"/>
    <property type="evidence" value="ECO:0007669"/>
    <property type="project" value="UniProtKB-UniRule"/>
</dbReference>
<proteinExistence type="inferred from homology"/>
<dbReference type="InterPro" id="IPR044643">
    <property type="entry name" value="TrpF_fam"/>
</dbReference>
<keyword evidence="8 9" id="KW-0413">Isomerase</keyword>
<dbReference type="InterPro" id="IPR011060">
    <property type="entry name" value="RibuloseP-bd_barrel"/>
</dbReference>
<evidence type="ECO:0000256" key="3">
    <source>
        <dbReference type="ARBA" id="ARBA00012572"/>
    </source>
</evidence>
<dbReference type="Pfam" id="PF00697">
    <property type="entry name" value="PRAI"/>
    <property type="match status" value="1"/>
</dbReference>
<protein>
    <recommendedName>
        <fullName evidence="4 9">N-(5'-phosphoribosyl)anthranilate isomerase</fullName>
        <shortName evidence="9">PRAI</shortName>
        <ecNumber evidence="3 9">5.3.1.24</ecNumber>
    </recommendedName>
</protein>
<dbReference type="UniPathway" id="UPA00035">
    <property type="reaction ID" value="UER00042"/>
</dbReference>
<dbReference type="EC" id="5.3.1.24" evidence="3 9"/>
<comment type="similarity">
    <text evidence="9">Belongs to the TrpF family.</text>
</comment>
<keyword evidence="12" id="KW-1185">Reference proteome</keyword>
<dbReference type="PANTHER" id="PTHR42894:SF1">
    <property type="entry name" value="N-(5'-PHOSPHORIBOSYL)ANTHRANILATE ISOMERASE"/>
    <property type="match status" value="1"/>
</dbReference>
<keyword evidence="6 9" id="KW-0822">Tryptophan biosynthesis</keyword>
<feature type="domain" description="N-(5'phosphoribosyl) anthranilate isomerase (PRAI)" evidence="10">
    <location>
        <begin position="6"/>
        <end position="211"/>
    </location>
</feature>
<evidence type="ECO:0000256" key="2">
    <source>
        <dbReference type="ARBA" id="ARBA00004664"/>
    </source>
</evidence>
<evidence type="ECO:0000256" key="7">
    <source>
        <dbReference type="ARBA" id="ARBA00023141"/>
    </source>
</evidence>
<dbReference type="AlphaFoldDB" id="A0A1M7HTM8"/>
<organism evidence="11 12">
    <name type="scientific">Anaerosporobacter mobilis DSM 15930</name>
    <dbReference type="NCBI Taxonomy" id="1120996"/>
    <lineage>
        <taxon>Bacteria</taxon>
        <taxon>Bacillati</taxon>
        <taxon>Bacillota</taxon>
        <taxon>Clostridia</taxon>
        <taxon>Lachnospirales</taxon>
        <taxon>Lachnospiraceae</taxon>
        <taxon>Anaerosporobacter</taxon>
    </lineage>
</organism>
<dbReference type="SUPFAM" id="SSF51366">
    <property type="entry name" value="Ribulose-phoshate binding barrel"/>
    <property type="match status" value="1"/>
</dbReference>
<dbReference type="PANTHER" id="PTHR42894">
    <property type="entry name" value="N-(5'-PHOSPHORIBOSYL)ANTHRANILATE ISOMERASE"/>
    <property type="match status" value="1"/>
</dbReference>
<keyword evidence="7 9" id="KW-0057">Aromatic amino acid biosynthesis</keyword>
<dbReference type="RefSeq" id="WP_073285570.1">
    <property type="nucleotide sequence ID" value="NZ_FRCP01000008.1"/>
</dbReference>
<gene>
    <name evidence="9" type="primary">trpF</name>
    <name evidence="11" type="ORF">SAMN02746066_01557</name>
</gene>
<evidence type="ECO:0000256" key="6">
    <source>
        <dbReference type="ARBA" id="ARBA00022822"/>
    </source>
</evidence>
<dbReference type="EMBL" id="FRCP01000008">
    <property type="protein sequence ID" value="SHM31693.1"/>
    <property type="molecule type" value="Genomic_DNA"/>
</dbReference>
<keyword evidence="5 9" id="KW-0028">Amino-acid biosynthesis</keyword>
<evidence type="ECO:0000256" key="9">
    <source>
        <dbReference type="HAMAP-Rule" id="MF_00135"/>
    </source>
</evidence>
<evidence type="ECO:0000259" key="10">
    <source>
        <dbReference type="Pfam" id="PF00697"/>
    </source>
</evidence>
<evidence type="ECO:0000313" key="11">
    <source>
        <dbReference type="EMBL" id="SHM31693.1"/>
    </source>
</evidence>
<dbReference type="Proteomes" id="UP000184038">
    <property type="component" value="Unassembled WGS sequence"/>
</dbReference>
<sequence>MSTTKIKICGLRRLEDTTYVNNYKPDYVGFVFAKSKRQVTKELAEILKNELDPAIIRVGVFVNQPLDWVADLVNRDIINYAQLHGDEDHEYITKLRSSISSNVIGADRDRKTGIIKAVRVQEELDIDRANSYDCDYILLDTYSVECEGGNGKTFDWSMIKKMNKPFFLAGGINETNVLQAIQTVKPYGIDASSGLETDGYKDVGKIRNFVEKIREYTEK</sequence>
<dbReference type="STRING" id="1120996.SAMN02746066_01557"/>
<comment type="pathway">
    <text evidence="2 9">Amino-acid biosynthesis; L-tryptophan biosynthesis; L-tryptophan from chorismate: step 3/5.</text>
</comment>
<dbReference type="HAMAP" id="MF_00135">
    <property type="entry name" value="PRAI"/>
    <property type="match status" value="1"/>
</dbReference>
<dbReference type="Gene3D" id="3.20.20.70">
    <property type="entry name" value="Aldolase class I"/>
    <property type="match status" value="1"/>
</dbReference>
<dbReference type="InterPro" id="IPR001240">
    <property type="entry name" value="PRAI_dom"/>
</dbReference>
<evidence type="ECO:0000256" key="4">
    <source>
        <dbReference type="ARBA" id="ARBA00022272"/>
    </source>
</evidence>